<evidence type="ECO:0000256" key="1">
    <source>
        <dbReference type="ARBA" id="ARBA00022679"/>
    </source>
</evidence>
<dbReference type="GO" id="GO:0005524">
    <property type="term" value="F:ATP binding"/>
    <property type="evidence" value="ECO:0007669"/>
    <property type="project" value="UniProtKB-KW"/>
</dbReference>
<dbReference type="GO" id="GO:0042352">
    <property type="term" value="P:GDP-L-fucose salvage"/>
    <property type="evidence" value="ECO:0007669"/>
    <property type="project" value="TreeGrafter"/>
</dbReference>
<dbReference type="PANTHER" id="PTHR32463:SF0">
    <property type="entry name" value="L-FUCOSE KINASE"/>
    <property type="match status" value="1"/>
</dbReference>
<evidence type="ECO:0000313" key="8">
    <source>
        <dbReference type="Proteomes" id="UP000735302"/>
    </source>
</evidence>
<evidence type="ECO:0000313" key="7">
    <source>
        <dbReference type="EMBL" id="GFO30531.1"/>
    </source>
</evidence>
<dbReference type="InterPro" id="IPR020568">
    <property type="entry name" value="Ribosomal_Su5_D2-typ_SF"/>
</dbReference>
<dbReference type="SUPFAM" id="SSF54211">
    <property type="entry name" value="Ribosomal protein S5 domain 2-like"/>
    <property type="match status" value="1"/>
</dbReference>
<dbReference type="Proteomes" id="UP000735302">
    <property type="component" value="Unassembled WGS sequence"/>
</dbReference>
<organism evidence="7 8">
    <name type="scientific">Plakobranchus ocellatus</name>
    <dbReference type="NCBI Taxonomy" id="259542"/>
    <lineage>
        <taxon>Eukaryota</taxon>
        <taxon>Metazoa</taxon>
        <taxon>Spiralia</taxon>
        <taxon>Lophotrochozoa</taxon>
        <taxon>Mollusca</taxon>
        <taxon>Gastropoda</taxon>
        <taxon>Heterobranchia</taxon>
        <taxon>Euthyneura</taxon>
        <taxon>Panpulmonata</taxon>
        <taxon>Sacoglossa</taxon>
        <taxon>Placobranchoidea</taxon>
        <taxon>Plakobranchidae</taxon>
        <taxon>Plakobranchus</taxon>
    </lineage>
</organism>
<evidence type="ECO:0000256" key="4">
    <source>
        <dbReference type="ARBA" id="ARBA00022840"/>
    </source>
</evidence>
<protein>
    <submittedName>
        <fullName evidence="7">L-fucose kinase</fullName>
    </submittedName>
</protein>
<dbReference type="InterPro" id="IPR036554">
    <property type="entry name" value="GHMP_kinase_C_sf"/>
</dbReference>
<feature type="domain" description="GHMP kinase N-terminal" evidence="5">
    <location>
        <begin position="840"/>
        <end position="919"/>
    </location>
</feature>
<evidence type="ECO:0000259" key="5">
    <source>
        <dbReference type="Pfam" id="PF00288"/>
    </source>
</evidence>
<keyword evidence="4" id="KW-0067">ATP-binding</keyword>
<evidence type="ECO:0000259" key="6">
    <source>
        <dbReference type="Pfam" id="PF07959"/>
    </source>
</evidence>
<dbReference type="InterPro" id="IPR006204">
    <property type="entry name" value="GHMP_kinase_N_dom"/>
</dbReference>
<evidence type="ECO:0000256" key="3">
    <source>
        <dbReference type="ARBA" id="ARBA00022777"/>
    </source>
</evidence>
<dbReference type="InterPro" id="IPR011004">
    <property type="entry name" value="Trimer_LpxA-like_sf"/>
</dbReference>
<dbReference type="InterPro" id="IPR012887">
    <property type="entry name" value="GDP_fucose_pyrophosphorylase"/>
</dbReference>
<keyword evidence="1" id="KW-0808">Transferase</keyword>
<dbReference type="SUPFAM" id="SSF51161">
    <property type="entry name" value="Trimeric LpxA-like enzymes"/>
    <property type="match status" value="1"/>
</dbReference>
<dbReference type="Pfam" id="PF00288">
    <property type="entry name" value="GHMP_kinases_N"/>
    <property type="match status" value="1"/>
</dbReference>
<feature type="domain" description="GDP-fucose pyrophosphorylase" evidence="6">
    <location>
        <begin position="84"/>
        <end position="515"/>
    </location>
</feature>
<keyword evidence="2" id="KW-0547">Nucleotide-binding</keyword>
<dbReference type="Gene3D" id="3.30.230.120">
    <property type="match status" value="1"/>
</dbReference>
<keyword evidence="8" id="KW-1185">Reference proteome</keyword>
<reference evidence="7 8" key="1">
    <citation type="journal article" date="2021" name="Elife">
        <title>Chloroplast acquisition without the gene transfer in kleptoplastic sea slugs, Plakobranchus ocellatus.</title>
        <authorList>
            <person name="Maeda T."/>
            <person name="Takahashi S."/>
            <person name="Yoshida T."/>
            <person name="Shimamura S."/>
            <person name="Takaki Y."/>
            <person name="Nagai Y."/>
            <person name="Toyoda A."/>
            <person name="Suzuki Y."/>
            <person name="Arimoto A."/>
            <person name="Ishii H."/>
            <person name="Satoh N."/>
            <person name="Nishiyama T."/>
            <person name="Hasebe M."/>
            <person name="Maruyama T."/>
            <person name="Minagawa J."/>
            <person name="Obokata J."/>
            <person name="Shigenobu S."/>
        </authorList>
    </citation>
    <scope>NUCLEOTIDE SEQUENCE [LARGE SCALE GENOMIC DNA]</scope>
</reference>
<proteinExistence type="predicted"/>
<dbReference type="PANTHER" id="PTHR32463">
    <property type="entry name" value="L-FUCOSE KINASE"/>
    <property type="match status" value="1"/>
</dbReference>
<comment type="caution">
    <text evidence="7">The sequence shown here is derived from an EMBL/GenBank/DDBJ whole genome shotgun (WGS) entry which is preliminary data.</text>
</comment>
<dbReference type="InterPro" id="IPR052203">
    <property type="entry name" value="GHMP_Kinase-Related"/>
</dbReference>
<dbReference type="GO" id="GO:0050201">
    <property type="term" value="F:fucokinase activity"/>
    <property type="evidence" value="ECO:0007669"/>
    <property type="project" value="TreeGrafter"/>
</dbReference>
<evidence type="ECO:0000256" key="2">
    <source>
        <dbReference type="ARBA" id="ARBA00022741"/>
    </source>
</evidence>
<name>A0AAV4CCQ0_9GAST</name>
<dbReference type="SUPFAM" id="SSF55060">
    <property type="entry name" value="GHMP Kinase, C-terminal domain"/>
    <property type="match status" value="1"/>
</dbReference>
<gene>
    <name evidence="7" type="ORF">PoB_005703600</name>
</gene>
<dbReference type="PRINTS" id="PR00959">
    <property type="entry name" value="MEVGALKINASE"/>
</dbReference>
<dbReference type="AlphaFoldDB" id="A0AAV4CCQ0"/>
<dbReference type="EMBL" id="BLXT01006238">
    <property type="protein sequence ID" value="GFO30531.1"/>
    <property type="molecule type" value="Genomic_DNA"/>
</dbReference>
<sequence>MTSESSPVSWDAIVLTCSNKQWTQTLQKELDIQYAKGYLGKDVIHLVVEDPKSSVGSGGATINALVTVVEYISARQGYTSINADVLENAKILIMHTGKQYVYEACSRPFLPLPAERKSPEFDGLVCNFDLIYSIITNKIGVYAKAGVWVCSTDMVLSVPNSCDLSSGFEDCDVCAVSIPMPPKYLKEHGLYQLDKEGYVENILYKANVDAMESCARADGTVPSAVGMVFLSQAVAEKLLAFYTKSPLDACTYMGLDSGQPPLHLSLFFDVLLPMTSCVSEEDFVRGNRGSSFGQPVSKDEGNCRFNMEYARQTLWNDLHGFKIKACVIEGGVFHYLNQSATEHKRLLLNFPETEMLGLSWSKRVHVNIKDNCCLKEDSVVINSLLSGDVSVDSRCAVIHSELRGHIKVGKDCIVSGVLIEHAKNKSKITEFPDNTVVQGFYVRLHSIGISRYMLAVHGRHDDISAPSWKSMSTFCNQPWLVLLNRTGIVMEELWGTDVANDNQTILTAKLFPVFHISENVGLKEILWLMGEVEDDDDKSILKRWRESWRLSFSDILSNTDIESEFNWRRNLFFKVGQEDLKQTLLNQGNKGFCSLHNSASVEGYTASILHTLDTIASETASPGIAARTLANIADMLGGMAGTQGGLRSGPAGNIQWKKAFSYLEAGNFAQGVASMAKEREHWMGRPDLLIRAARHYEGAAQILIRQAVMTAQQFFTTGEGRLPLMYKWVQADCPARIDISGGWSDTPPITYEHGGAVTMVGLLVNGKRPIGAKARRIKEPILRLVLVPADCQSGAVNTVVECRHLADLEDYCQPRAPGALLKAAFVCVRLVDLTSPVPLAQQLLDNFGCGFELHSWSNLPHGSGMGTSSILAGAVLAALLTAAGKSFDTNGLIHAVLYLEQLLTTGGGWQDQIGGLVGGVRLGLSEAKLPLRVDVVDPEVRPQLLQEFNSRLVLIYTGKTRLARNLLQDVVRNWYARNPNIVNTEDSLVKLARECVQAFVDGDFATVGTCVAHYWEMKKCLAPGCESATIARIMAVMKPYVYGMCSAGAGGGGFIYGILKEGNCQALVREILAQQTDLEAVIYDACVDTEGMTITYED</sequence>
<accession>A0AAV4CCQ0</accession>
<dbReference type="Pfam" id="PF07959">
    <property type="entry name" value="Fucose_pyrophosphorylase"/>
    <property type="match status" value="1"/>
</dbReference>
<keyword evidence="3 7" id="KW-0418">Kinase</keyword>